<organism evidence="4 5">
    <name type="scientific">Moraxella nasicaprae</name>
    <dbReference type="NCBI Taxonomy" id="2904122"/>
    <lineage>
        <taxon>Bacteria</taxon>
        <taxon>Pseudomonadati</taxon>
        <taxon>Pseudomonadota</taxon>
        <taxon>Gammaproteobacteria</taxon>
        <taxon>Moraxellales</taxon>
        <taxon>Moraxellaceae</taxon>
        <taxon>Moraxella</taxon>
    </lineage>
</organism>
<evidence type="ECO:0000256" key="1">
    <source>
        <dbReference type="ARBA" id="ARBA00005947"/>
    </source>
</evidence>
<dbReference type="PANTHER" id="PTHR10625">
    <property type="entry name" value="HISTONE DEACETYLASE HDAC1-RELATED"/>
    <property type="match status" value="1"/>
</dbReference>
<proteinExistence type="inferred from homology"/>
<dbReference type="InterPro" id="IPR044150">
    <property type="entry name" value="HDAC_classIV"/>
</dbReference>
<dbReference type="PRINTS" id="PR01270">
    <property type="entry name" value="HDASUPER"/>
</dbReference>
<protein>
    <submittedName>
        <fullName evidence="4">Histone deacetylase</fullName>
    </submittedName>
</protein>
<dbReference type="PANTHER" id="PTHR10625:SF19">
    <property type="entry name" value="HISTONE DEACETYLASE 12"/>
    <property type="match status" value="1"/>
</dbReference>
<keyword evidence="2" id="KW-0378">Hydrolase</keyword>
<keyword evidence="5" id="KW-1185">Reference proteome</keyword>
<accession>A0ABY6F5R5</accession>
<sequence length="305" mass="33960">MMSFKVAHHPLFCLPLPEGHRFPMAKYRLLPQTLLADGIIAPSQFFVPRMATVDEILTTHSPDYWQMLDELTLPPKDCRKIGLPMSQDLIDRERYVVGATIDCAKYALTDGISLSTSGGTHHAFKDSGEGFCVLNDVCVASNVLLNQGLVKKILILDLDVHQGNGNASIMADNANVFVMSLHGEKNYPYHKPASDLDIALADGVGDDEYLSLLKYHLPKVLDEFKPDFIFYIAGVDVLCDDRLGRINLTMNGLYERERYVIKTAYRRQIPMTVVMGGGYAPDMGVIVKGHCGVFGVVRDLYIYTI</sequence>
<dbReference type="Proteomes" id="UP001063782">
    <property type="component" value="Chromosome"/>
</dbReference>
<dbReference type="InterPro" id="IPR037138">
    <property type="entry name" value="His_deacetylse_dom_sf"/>
</dbReference>
<evidence type="ECO:0000313" key="4">
    <source>
        <dbReference type="EMBL" id="UXZ05442.1"/>
    </source>
</evidence>
<evidence type="ECO:0000259" key="3">
    <source>
        <dbReference type="Pfam" id="PF00850"/>
    </source>
</evidence>
<feature type="domain" description="Histone deacetylase" evidence="3">
    <location>
        <begin position="20"/>
        <end position="282"/>
    </location>
</feature>
<dbReference type="InterPro" id="IPR023696">
    <property type="entry name" value="Ureohydrolase_dom_sf"/>
</dbReference>
<dbReference type="Pfam" id="PF00850">
    <property type="entry name" value="Hist_deacetyl"/>
    <property type="match status" value="1"/>
</dbReference>
<dbReference type="SUPFAM" id="SSF52768">
    <property type="entry name" value="Arginase/deacetylase"/>
    <property type="match status" value="1"/>
</dbReference>
<reference evidence="4" key="1">
    <citation type="submission" date="2021-12" db="EMBL/GenBank/DDBJ databases">
        <title>taxonomy of Moraxella sp. ZY201224.</title>
        <authorList>
            <person name="Li F."/>
        </authorList>
    </citation>
    <scope>NUCLEOTIDE SEQUENCE</scope>
    <source>
        <strain evidence="4">ZY201224</strain>
    </source>
</reference>
<dbReference type="Gene3D" id="3.40.800.20">
    <property type="entry name" value="Histone deacetylase domain"/>
    <property type="match status" value="1"/>
</dbReference>
<evidence type="ECO:0000256" key="2">
    <source>
        <dbReference type="ARBA" id="ARBA00022801"/>
    </source>
</evidence>
<dbReference type="EMBL" id="CP089977">
    <property type="protein sequence ID" value="UXZ05442.1"/>
    <property type="molecule type" value="Genomic_DNA"/>
</dbReference>
<comment type="similarity">
    <text evidence="1">Belongs to the histone deacetylase family.</text>
</comment>
<evidence type="ECO:0000313" key="5">
    <source>
        <dbReference type="Proteomes" id="UP001063782"/>
    </source>
</evidence>
<dbReference type="InterPro" id="IPR023801">
    <property type="entry name" value="His_deacetylse_dom"/>
</dbReference>
<dbReference type="CDD" id="cd09993">
    <property type="entry name" value="HDAC_classIV"/>
    <property type="match status" value="1"/>
</dbReference>
<gene>
    <name evidence="4" type="ORF">LU297_03040</name>
</gene>
<dbReference type="RefSeq" id="WP_263076939.1">
    <property type="nucleotide sequence ID" value="NZ_CP089977.1"/>
</dbReference>
<name>A0ABY6F5R5_9GAMM</name>
<dbReference type="InterPro" id="IPR000286">
    <property type="entry name" value="HDACs"/>
</dbReference>